<dbReference type="GO" id="GO:0003723">
    <property type="term" value="F:RNA binding"/>
    <property type="evidence" value="ECO:0007669"/>
    <property type="project" value="TreeGrafter"/>
</dbReference>
<dbReference type="InterPro" id="IPR052225">
    <property type="entry name" value="Ser/Arg_repetitive_matrix"/>
</dbReference>
<sequence length="909" mass="104628">MSGGFFRGTSADQDTRFSNKQAKLLKTQKFPPELEHLVDVSKVKMDVMKPWIAKRVTEFLGGFEDEVLINFIYGLLEGKEINGKAVQIQLTGFMEKNTSKFMKELWALLLSAQNNASGVPQQFLDAKEEETKKKKAETDRIANEIQRRKDNEAEQEKKRKMDGGLDTLSAEDSIRRRERGSDSHSGDANGADVQKNGFRGRNRSPRLPYPPDRSPSPLRGRHSRSVSKSYSNSRSYSKERGLSKSTSPRPRKRSVSPVAVRRTPQRSASPRKPTIRESVSPRRRYHSRRSLSRTRHRSPSPIRRRFRSPPRRRSPSPSRRRSRSPIRRRSPVQRRRSPSPWRRRSPSPRRRRSPSPIRQRRRRSTSSPRSLSPIQRRSPSPVRRRFQSPVRRRSPYPVRRRSPSPDRRGSPSPRRRRSPSPVRRRSPSRRSPVRVRRRSPVRSPSRSVSSASRSSPSLARDSSASPMQKKSPRLRSTLHGSPRESPRLNDCAEPVPVARRQSMAMSPQRDHSDISRSRRKVPSVSPSPEKLASYVDSPKQKARSSGDNRRLASPYGRSYKRAEDQLIRDGSRSPLPQMKGQKAHQSSPNSDKEEFESFREKEQSKHKSTEKGSDWSHGGKKREGEQSKHKSTEKGSDWSHGGKKREGEQSKHKSTEKGSDWSHGVKKREPLDEPPGRLPDTIEQRQKDIEMASWEVSPKEANATKKSSHKVSVPQERQVTSNPGDASKSDQKRSSLPKDARDNSRPNALVSSHKKRRSPSVSSDSGSEGSDKRKFEVTEKRKHRRSSRREVASDDTSSESEIEDRKEVKKRKKEEKKLRKEERRRRRDERRHRREEKRASKRKRKSKDADVLSSDLKKNEMDDKALNGESMAGKYSSEEEETESQKKKLEIELREKALESLRAKKGLRH</sequence>
<protein>
    <recommendedName>
        <fullName evidence="3">PWI domain-containing protein</fullName>
    </recommendedName>
</protein>
<dbReference type="PANTHER" id="PTHR23148">
    <property type="entry name" value="SERINE/ARGININE REGULATED NUCLEAR MATRIX PROTEIN"/>
    <property type="match status" value="1"/>
</dbReference>
<keyword evidence="5" id="KW-1185">Reference proteome</keyword>
<dbReference type="InterPro" id="IPR002483">
    <property type="entry name" value="PWI_dom"/>
</dbReference>
<dbReference type="InterPro" id="IPR036483">
    <property type="entry name" value="PWI_dom_sf"/>
</dbReference>
<dbReference type="PANTHER" id="PTHR23148:SF0">
    <property type="entry name" value="SERINE_ARGININE REPETITIVE MATRIX PROTEIN 1"/>
    <property type="match status" value="1"/>
</dbReference>
<dbReference type="PROSITE" id="PS51025">
    <property type="entry name" value="PWI"/>
    <property type="match status" value="1"/>
</dbReference>
<dbReference type="AlphaFoldDB" id="A0AAW1L065"/>
<evidence type="ECO:0000313" key="4">
    <source>
        <dbReference type="EMBL" id="KAK9727192.1"/>
    </source>
</evidence>
<proteinExistence type="predicted"/>
<dbReference type="GO" id="GO:0048024">
    <property type="term" value="P:regulation of mRNA splicing, via spliceosome"/>
    <property type="evidence" value="ECO:0007669"/>
    <property type="project" value="TreeGrafter"/>
</dbReference>
<name>A0AAW1L065_SAPOF</name>
<feature type="compositionally biased region" description="Basic and acidic residues" evidence="2">
    <location>
        <begin position="127"/>
        <end position="163"/>
    </location>
</feature>
<gene>
    <name evidence="4" type="ORF">RND81_05G264600</name>
</gene>
<organism evidence="4 5">
    <name type="scientific">Saponaria officinalis</name>
    <name type="common">Common soapwort</name>
    <name type="synonym">Lychnis saponaria</name>
    <dbReference type="NCBI Taxonomy" id="3572"/>
    <lineage>
        <taxon>Eukaryota</taxon>
        <taxon>Viridiplantae</taxon>
        <taxon>Streptophyta</taxon>
        <taxon>Embryophyta</taxon>
        <taxon>Tracheophyta</taxon>
        <taxon>Spermatophyta</taxon>
        <taxon>Magnoliopsida</taxon>
        <taxon>eudicotyledons</taxon>
        <taxon>Gunneridae</taxon>
        <taxon>Pentapetalae</taxon>
        <taxon>Caryophyllales</taxon>
        <taxon>Caryophyllaceae</taxon>
        <taxon>Caryophylleae</taxon>
        <taxon>Saponaria</taxon>
    </lineage>
</organism>
<feature type="compositionally biased region" description="Low complexity" evidence="2">
    <location>
        <begin position="226"/>
        <end position="235"/>
    </location>
</feature>
<evidence type="ECO:0000256" key="2">
    <source>
        <dbReference type="SAM" id="MobiDB-lite"/>
    </source>
</evidence>
<feature type="compositionally biased region" description="Basic residues" evidence="2">
    <location>
        <begin position="822"/>
        <end position="846"/>
    </location>
</feature>
<feature type="compositionally biased region" description="Basic and acidic residues" evidence="2">
    <location>
        <begin position="172"/>
        <end position="185"/>
    </location>
</feature>
<dbReference type="SMART" id="SM00311">
    <property type="entry name" value="PWI"/>
    <property type="match status" value="1"/>
</dbReference>
<feature type="compositionally biased region" description="Basic and acidic residues" evidence="2">
    <location>
        <begin position="769"/>
        <end position="779"/>
    </location>
</feature>
<dbReference type="GO" id="GO:0005681">
    <property type="term" value="C:spliceosomal complex"/>
    <property type="evidence" value="ECO:0007669"/>
    <property type="project" value="TreeGrafter"/>
</dbReference>
<evidence type="ECO:0000256" key="1">
    <source>
        <dbReference type="ARBA" id="ARBA00022664"/>
    </source>
</evidence>
<feature type="compositionally biased region" description="Polar residues" evidence="2">
    <location>
        <begin position="715"/>
        <end position="724"/>
    </location>
</feature>
<dbReference type="EMBL" id="JBDFQZ010000005">
    <property type="protein sequence ID" value="KAK9727190.1"/>
    <property type="molecule type" value="Genomic_DNA"/>
</dbReference>
<feature type="domain" description="PWI" evidence="3">
    <location>
        <begin position="27"/>
        <end position="126"/>
    </location>
</feature>
<feature type="compositionally biased region" description="Basic and acidic residues" evidence="2">
    <location>
        <begin position="560"/>
        <end position="571"/>
    </location>
</feature>
<feature type="compositionally biased region" description="Basic residues" evidence="2">
    <location>
        <begin position="281"/>
        <end position="364"/>
    </location>
</feature>
<dbReference type="EMBL" id="JBDFQZ010000005">
    <property type="protein sequence ID" value="KAK9727192.1"/>
    <property type="molecule type" value="Genomic_DNA"/>
</dbReference>
<feature type="region of interest" description="Disordered" evidence="2">
    <location>
        <begin position="127"/>
        <end position="888"/>
    </location>
</feature>
<feature type="compositionally biased region" description="Basic and acidic residues" evidence="2">
    <location>
        <begin position="644"/>
        <end position="660"/>
    </location>
</feature>
<evidence type="ECO:0000313" key="5">
    <source>
        <dbReference type="Proteomes" id="UP001443914"/>
    </source>
</evidence>
<feature type="compositionally biased region" description="Low complexity" evidence="2">
    <location>
        <begin position="365"/>
        <end position="381"/>
    </location>
</feature>
<dbReference type="Proteomes" id="UP001443914">
    <property type="component" value="Unassembled WGS sequence"/>
</dbReference>
<feature type="compositionally biased region" description="Basic and acidic residues" evidence="2">
    <location>
        <begin position="727"/>
        <end position="744"/>
    </location>
</feature>
<keyword evidence="1" id="KW-0507">mRNA processing</keyword>
<accession>A0AAW1L065</accession>
<feature type="compositionally biased region" description="Basic and acidic residues" evidence="2">
    <location>
        <begin position="667"/>
        <end position="690"/>
    </location>
</feature>
<feature type="compositionally biased region" description="Basic and acidic residues" evidence="2">
    <location>
        <begin position="590"/>
        <end position="614"/>
    </location>
</feature>
<dbReference type="Pfam" id="PF01480">
    <property type="entry name" value="PWI"/>
    <property type="match status" value="1"/>
</dbReference>
<feature type="compositionally biased region" description="Low complexity" evidence="2">
    <location>
        <begin position="759"/>
        <end position="768"/>
    </location>
</feature>
<feature type="compositionally biased region" description="Basic and acidic residues" evidence="2">
    <location>
        <begin position="847"/>
        <end position="866"/>
    </location>
</feature>
<dbReference type="GO" id="GO:0006397">
    <property type="term" value="P:mRNA processing"/>
    <property type="evidence" value="ECO:0007669"/>
    <property type="project" value="UniProtKB-KW"/>
</dbReference>
<feature type="compositionally biased region" description="Basic and acidic residues" evidence="2">
    <location>
        <begin position="621"/>
        <end position="637"/>
    </location>
</feature>
<reference evidence="4 5" key="1">
    <citation type="submission" date="2024-03" db="EMBL/GenBank/DDBJ databases">
        <title>WGS assembly of Saponaria officinalis var. Norfolk2.</title>
        <authorList>
            <person name="Jenkins J."/>
            <person name="Shu S."/>
            <person name="Grimwood J."/>
            <person name="Barry K."/>
            <person name="Goodstein D."/>
            <person name="Schmutz J."/>
            <person name="Leebens-Mack J."/>
            <person name="Osbourn A."/>
        </authorList>
    </citation>
    <scope>NUCLEOTIDE SEQUENCE [LARGE SCALE GENOMIC DNA]</scope>
    <source>
        <strain evidence="5">cv. Norfolk2</strain>
        <strain evidence="4">JIC</strain>
        <tissue evidence="4">Leaf</tissue>
    </source>
</reference>
<comment type="caution">
    <text evidence="4">The sequence shown here is derived from an EMBL/GenBank/DDBJ whole genome shotgun (WGS) entry which is preliminary data.</text>
</comment>
<dbReference type="SUPFAM" id="SSF101233">
    <property type="entry name" value="PWI domain"/>
    <property type="match status" value="1"/>
</dbReference>
<feature type="compositionally biased region" description="Low complexity" evidence="2">
    <location>
        <begin position="441"/>
        <end position="466"/>
    </location>
</feature>
<feature type="compositionally biased region" description="Basic residues" evidence="2">
    <location>
        <begin position="382"/>
        <end position="402"/>
    </location>
</feature>
<evidence type="ECO:0000259" key="3">
    <source>
        <dbReference type="PROSITE" id="PS51025"/>
    </source>
</evidence>
<dbReference type="Gene3D" id="1.20.1390.10">
    <property type="entry name" value="PWI domain"/>
    <property type="match status" value="1"/>
</dbReference>
<feature type="compositionally biased region" description="Basic residues" evidence="2">
    <location>
        <begin position="413"/>
        <end position="440"/>
    </location>
</feature>